<dbReference type="GO" id="GO:0016787">
    <property type="term" value="F:hydrolase activity"/>
    <property type="evidence" value="ECO:0007669"/>
    <property type="project" value="UniProtKB-KW"/>
</dbReference>
<dbReference type="STRING" id="155617.RV09_GL000027"/>
<feature type="coiled-coil region" evidence="5">
    <location>
        <begin position="203"/>
        <end position="237"/>
    </location>
</feature>
<keyword evidence="4" id="KW-0067">ATP-binding</keyword>
<dbReference type="Pfam" id="PF09588">
    <property type="entry name" value="YqaJ"/>
    <property type="match status" value="1"/>
</dbReference>
<comment type="caution">
    <text evidence="7">The sequence shown here is derived from an EMBL/GenBank/DDBJ whole genome shotgun (WGS) entry which is preliminary data.</text>
</comment>
<evidence type="ECO:0000256" key="1">
    <source>
        <dbReference type="ARBA" id="ARBA00022741"/>
    </source>
</evidence>
<dbReference type="InterPro" id="IPR011604">
    <property type="entry name" value="PDDEXK-like_dom_sf"/>
</dbReference>
<keyword evidence="10" id="KW-1185">Reference proteome</keyword>
<accession>R2T6N0</accession>
<evidence type="ECO:0000256" key="3">
    <source>
        <dbReference type="ARBA" id="ARBA00022806"/>
    </source>
</evidence>
<dbReference type="eggNOG" id="COG5377">
    <property type="taxonomic scope" value="Bacteria"/>
</dbReference>
<dbReference type="Gene3D" id="3.90.320.10">
    <property type="match status" value="1"/>
</dbReference>
<dbReference type="InterPro" id="IPR019080">
    <property type="entry name" value="YqaJ_viral_recombinase"/>
</dbReference>
<evidence type="ECO:0000256" key="4">
    <source>
        <dbReference type="ARBA" id="ARBA00022840"/>
    </source>
</evidence>
<sequence>MFGLEKTDTNVTNNRSSFVGGSDVPVILGLSKYKTQFQLAQEKAGIVKPENISNPYIQFGNKMEPSIREYINTKNSLHFHPDTFIDKDDMIRSNVDGIDDENKILLEIKTHGAKPTLKVYEAQMQLYFHQTGCDYGWLAMYQRPADFDLEFDASNLKIKEIERDQHAIEKILDAIETFWIRLEYLKEKPDMTETEYYTIGNDVDKLVARVERFELQMIEFKEKAKILETQQKEFRERLYKKMEENDIKKIDTGDLVITRVLPTVRKAIDSTRLKKEQPDIYENYSKESQVKGSIRIKAKTD</sequence>
<reference evidence="7 9" key="1">
    <citation type="submission" date="2013-02" db="EMBL/GenBank/DDBJ databases">
        <title>The Genome Sequence of Enterococcus moraviensis BAA-383.</title>
        <authorList>
            <consortium name="The Broad Institute Genome Sequencing Platform"/>
            <consortium name="The Broad Institute Genome Sequencing Center for Infectious Disease"/>
            <person name="Earl A.M."/>
            <person name="Gilmore M.S."/>
            <person name="Lebreton F."/>
            <person name="Walker B."/>
            <person name="Young S.K."/>
            <person name="Zeng Q."/>
            <person name="Gargeya S."/>
            <person name="Fitzgerald M."/>
            <person name="Haas B."/>
            <person name="Abouelleil A."/>
            <person name="Alvarado L."/>
            <person name="Arachchi H.M."/>
            <person name="Berlin A.M."/>
            <person name="Chapman S.B."/>
            <person name="Dewar J."/>
            <person name="Goldberg J."/>
            <person name="Griggs A."/>
            <person name="Gujja S."/>
            <person name="Hansen M."/>
            <person name="Howarth C."/>
            <person name="Imamovic A."/>
            <person name="Larimer J."/>
            <person name="McCowan C."/>
            <person name="Murphy C."/>
            <person name="Neiman D."/>
            <person name="Pearson M."/>
            <person name="Priest M."/>
            <person name="Roberts A."/>
            <person name="Saif S."/>
            <person name="Shea T."/>
            <person name="Sisk P."/>
            <person name="Sykes S."/>
            <person name="Wortman J."/>
            <person name="Nusbaum C."/>
            <person name="Birren B."/>
        </authorList>
    </citation>
    <scope>NUCLEOTIDE SEQUENCE [LARGE SCALE GENOMIC DNA]</scope>
    <source>
        <strain evidence="7 9">ATCC BAA-383</strain>
    </source>
</reference>
<evidence type="ECO:0000313" key="10">
    <source>
        <dbReference type="Proteomes" id="UP000014157"/>
    </source>
</evidence>
<evidence type="ECO:0000256" key="2">
    <source>
        <dbReference type="ARBA" id="ARBA00022801"/>
    </source>
</evidence>
<dbReference type="PATRIC" id="fig|1158609.3.peg.1765"/>
<evidence type="ECO:0000259" key="6">
    <source>
        <dbReference type="Pfam" id="PF09588"/>
    </source>
</evidence>
<evidence type="ECO:0000256" key="5">
    <source>
        <dbReference type="SAM" id="Coils"/>
    </source>
</evidence>
<keyword evidence="1" id="KW-0547">Nucleotide-binding</keyword>
<dbReference type="Proteomes" id="UP000013781">
    <property type="component" value="Unassembled WGS sequence"/>
</dbReference>
<dbReference type="GO" id="GO:0005524">
    <property type="term" value="F:ATP binding"/>
    <property type="evidence" value="ECO:0007669"/>
    <property type="project" value="UniProtKB-KW"/>
</dbReference>
<reference evidence="8 10" key="2">
    <citation type="submission" date="2013-03" db="EMBL/GenBank/DDBJ databases">
        <title>The Genome Sequence of Enterococcus moraviensis BAA-383 (PacBio/Illumina hybrid assembly).</title>
        <authorList>
            <consortium name="The Broad Institute Genomics Platform"/>
            <consortium name="The Broad Institute Genome Sequencing Center for Infectious Disease"/>
            <person name="Earl A."/>
            <person name="Russ C."/>
            <person name="Gilmore M."/>
            <person name="Surin D."/>
            <person name="Walker B."/>
            <person name="Young S."/>
            <person name="Zeng Q."/>
            <person name="Gargeya S."/>
            <person name="Fitzgerald M."/>
            <person name="Haas B."/>
            <person name="Abouelleil A."/>
            <person name="Allen A.W."/>
            <person name="Alvarado L."/>
            <person name="Arachchi H.M."/>
            <person name="Berlin A.M."/>
            <person name="Chapman S.B."/>
            <person name="Gainer-Dewar J."/>
            <person name="Goldberg J."/>
            <person name="Griggs A."/>
            <person name="Gujja S."/>
            <person name="Hansen M."/>
            <person name="Howarth C."/>
            <person name="Imamovic A."/>
            <person name="Ireland A."/>
            <person name="Larimer J."/>
            <person name="McCowan C."/>
            <person name="Murphy C."/>
            <person name="Pearson M."/>
            <person name="Poon T.W."/>
            <person name="Priest M."/>
            <person name="Roberts A."/>
            <person name="Saif S."/>
            <person name="Shea T."/>
            <person name="Sisk P."/>
            <person name="Sykes S."/>
            <person name="Wortman J."/>
            <person name="Nusbaum C."/>
            <person name="Birren B."/>
        </authorList>
    </citation>
    <scope>NUCLEOTIDE SEQUENCE [LARGE SCALE GENOMIC DNA]</scope>
    <source>
        <strain evidence="8 10">ATCC BAA-383</strain>
    </source>
</reference>
<dbReference type="InterPro" id="IPR017482">
    <property type="entry name" value="Lambda-type_endonuclease"/>
</dbReference>
<keyword evidence="2" id="KW-0378">Hydrolase</keyword>
<evidence type="ECO:0000313" key="7">
    <source>
        <dbReference type="EMBL" id="EOI00704.1"/>
    </source>
</evidence>
<dbReference type="GO" id="GO:0004386">
    <property type="term" value="F:helicase activity"/>
    <property type="evidence" value="ECO:0007669"/>
    <property type="project" value="UniProtKB-KW"/>
</dbReference>
<dbReference type="OrthoDB" id="46225at2"/>
<evidence type="ECO:0000313" key="9">
    <source>
        <dbReference type="Proteomes" id="UP000013781"/>
    </source>
</evidence>
<dbReference type="HOGENOM" id="CLU_923597_0_0_9"/>
<feature type="domain" description="YqaJ viral recombinase" evidence="6">
    <location>
        <begin position="14"/>
        <end position="123"/>
    </location>
</feature>
<dbReference type="RefSeq" id="WP_010765186.1">
    <property type="nucleotide sequence ID" value="NZ_ASWB01000001.1"/>
</dbReference>
<name>R2T6N0_9ENTE</name>
<dbReference type="InterPro" id="IPR011335">
    <property type="entry name" value="Restrct_endonuc-II-like"/>
</dbReference>
<gene>
    <name evidence="8" type="ORF">I586_00060</name>
    <name evidence="7" type="ORF">UAY_01807</name>
</gene>
<dbReference type="SUPFAM" id="SSF52980">
    <property type="entry name" value="Restriction endonuclease-like"/>
    <property type="match status" value="1"/>
</dbReference>
<evidence type="ECO:0000313" key="8">
    <source>
        <dbReference type="EMBL" id="EOT73067.1"/>
    </source>
</evidence>
<organism evidence="7 9">
    <name type="scientific">Enterococcus moraviensis ATCC BAA-383</name>
    <dbReference type="NCBI Taxonomy" id="1158609"/>
    <lineage>
        <taxon>Bacteria</taxon>
        <taxon>Bacillati</taxon>
        <taxon>Bacillota</taxon>
        <taxon>Bacilli</taxon>
        <taxon>Lactobacillales</taxon>
        <taxon>Enterococcaceae</taxon>
        <taxon>Enterococcus</taxon>
    </lineage>
</organism>
<keyword evidence="3" id="KW-0347">Helicase</keyword>
<dbReference type="NCBIfam" id="TIGR03033">
    <property type="entry name" value="phage_rel_nuc"/>
    <property type="match status" value="1"/>
</dbReference>
<dbReference type="EMBL" id="ASWB01000001">
    <property type="protein sequence ID" value="EOT73067.1"/>
    <property type="molecule type" value="Genomic_DNA"/>
</dbReference>
<protein>
    <recommendedName>
        <fullName evidence="6">YqaJ viral recombinase domain-containing protein</fullName>
    </recommendedName>
</protein>
<proteinExistence type="predicted"/>
<dbReference type="Proteomes" id="UP000014157">
    <property type="component" value="Unassembled WGS sequence"/>
</dbReference>
<dbReference type="AlphaFoldDB" id="R2T6N0"/>
<keyword evidence="5" id="KW-0175">Coiled coil</keyword>
<dbReference type="EMBL" id="AJAS01000014">
    <property type="protein sequence ID" value="EOI00704.1"/>
    <property type="molecule type" value="Genomic_DNA"/>
</dbReference>